<organism evidence="1 2">
    <name type="scientific">Shewanella insulae</name>
    <dbReference type="NCBI Taxonomy" id="2681496"/>
    <lineage>
        <taxon>Bacteria</taxon>
        <taxon>Pseudomonadati</taxon>
        <taxon>Pseudomonadota</taxon>
        <taxon>Gammaproteobacteria</taxon>
        <taxon>Alteromonadales</taxon>
        <taxon>Shewanellaceae</taxon>
        <taxon>Shewanella</taxon>
    </lineage>
</organism>
<keyword evidence="2" id="KW-1185">Reference proteome</keyword>
<dbReference type="Proteomes" id="UP000474778">
    <property type="component" value="Unassembled WGS sequence"/>
</dbReference>
<dbReference type="AlphaFoldDB" id="A0A6L7I0N5"/>
<name>A0A6L7I0N5_9GAMM</name>
<accession>A0A6L7I0N5</accession>
<reference evidence="1 2" key="1">
    <citation type="submission" date="2019-12" db="EMBL/GenBank/DDBJ databases">
        <title>Shewanella insulae sp. nov., isolated from a tidal flat.</title>
        <authorList>
            <person name="Yoon J.-H."/>
        </authorList>
    </citation>
    <scope>NUCLEOTIDE SEQUENCE [LARGE SCALE GENOMIC DNA]</scope>
    <source>
        <strain evidence="1 2">JBTF-M18</strain>
    </source>
</reference>
<dbReference type="EMBL" id="WRPA01000015">
    <property type="protein sequence ID" value="MXR70102.1"/>
    <property type="molecule type" value="Genomic_DNA"/>
</dbReference>
<evidence type="ECO:0000313" key="2">
    <source>
        <dbReference type="Proteomes" id="UP000474778"/>
    </source>
</evidence>
<protein>
    <submittedName>
        <fullName evidence="1">Uncharacterized protein</fullName>
    </submittedName>
</protein>
<dbReference type="RefSeq" id="WP_160797861.1">
    <property type="nucleotide sequence ID" value="NZ_WRPA01000015.1"/>
</dbReference>
<sequence length="143" mass="15971">MNKTQLSLLVIGQLLLGLLMLGLFLRHSLFTPANEPRDLNIDSFVDHAQYLTTQSEVIAPLLCAKLATDMGFTIDQNRVNSELRQTLKAYDDDKDAALYLFIYVKGYAFGLAHGIEDKPGAYFHLGCDSDHPEVQLSPEQSQI</sequence>
<gene>
    <name evidence="1" type="ORF">GNT65_15665</name>
</gene>
<comment type="caution">
    <text evidence="1">The sequence shown here is derived from an EMBL/GenBank/DDBJ whole genome shotgun (WGS) entry which is preliminary data.</text>
</comment>
<proteinExistence type="predicted"/>
<evidence type="ECO:0000313" key="1">
    <source>
        <dbReference type="EMBL" id="MXR70102.1"/>
    </source>
</evidence>